<evidence type="ECO:0000313" key="2">
    <source>
        <dbReference type="EMBL" id="GFP36134.1"/>
    </source>
</evidence>
<dbReference type="AlphaFoldDB" id="A0A6V8PWC7"/>
<dbReference type="Proteomes" id="UP000576480">
    <property type="component" value="Unassembled WGS sequence"/>
</dbReference>
<evidence type="ECO:0000259" key="1">
    <source>
        <dbReference type="Pfam" id="PF01965"/>
    </source>
</evidence>
<proteinExistence type="predicted"/>
<name>A0A6V8PWC7_9ACTN</name>
<gene>
    <name evidence="2" type="ORF">HKBW3S43_01921</name>
</gene>
<dbReference type="InterPro" id="IPR002818">
    <property type="entry name" value="DJ-1/PfpI"/>
</dbReference>
<dbReference type="EMBL" id="BLSB01000427">
    <property type="protein sequence ID" value="GFP36134.1"/>
    <property type="molecule type" value="Genomic_DNA"/>
</dbReference>
<reference evidence="2 3" key="1">
    <citation type="journal article" date="2020" name="Front. Microbiol.">
        <title>Single-cell genomics of novel Actinobacteria with the Wood-Ljungdahl pathway discovered in a serpentinizing system.</title>
        <authorList>
            <person name="Merino N."/>
            <person name="Kawai M."/>
            <person name="Boyd E.S."/>
            <person name="Colman D.R."/>
            <person name="McGlynn S.E."/>
            <person name="Nealson K.H."/>
            <person name="Kurokawa K."/>
            <person name="Hongoh Y."/>
        </authorList>
    </citation>
    <scope>NUCLEOTIDE SEQUENCE [LARGE SCALE GENOMIC DNA]</scope>
    <source>
        <strain evidence="2 3">S43</strain>
    </source>
</reference>
<sequence length="82" mass="9272">MCLKGKKVVLVIDKNFEDSEAIYPYFRLKEEGVEVIIAGPIKDTVFNGKWGYPLKSDISIDDLNAFDYDGVIDDRILVSTKV</sequence>
<evidence type="ECO:0000313" key="3">
    <source>
        <dbReference type="Proteomes" id="UP000576480"/>
    </source>
</evidence>
<protein>
    <submittedName>
        <fullName evidence="2">Protease I</fullName>
    </submittedName>
</protein>
<dbReference type="GO" id="GO:0006508">
    <property type="term" value="P:proteolysis"/>
    <property type="evidence" value="ECO:0007669"/>
    <property type="project" value="UniProtKB-KW"/>
</dbReference>
<dbReference type="Pfam" id="PF01965">
    <property type="entry name" value="DJ-1_PfpI"/>
    <property type="match status" value="1"/>
</dbReference>
<dbReference type="GO" id="GO:0008233">
    <property type="term" value="F:peptidase activity"/>
    <property type="evidence" value="ECO:0007669"/>
    <property type="project" value="UniProtKB-KW"/>
</dbReference>
<accession>A0A6V8PWC7</accession>
<dbReference type="SUPFAM" id="SSF52317">
    <property type="entry name" value="Class I glutamine amidotransferase-like"/>
    <property type="match status" value="1"/>
</dbReference>
<keyword evidence="2" id="KW-0645">Protease</keyword>
<keyword evidence="2" id="KW-0378">Hydrolase</keyword>
<dbReference type="Gene3D" id="3.40.50.880">
    <property type="match status" value="1"/>
</dbReference>
<dbReference type="RefSeq" id="WP_176230531.1">
    <property type="nucleotide sequence ID" value="NZ_BLSB01000427.1"/>
</dbReference>
<organism evidence="2 3">
    <name type="scientific">Candidatus Hakubella thermalkaliphila</name>
    <dbReference type="NCBI Taxonomy" id="2754717"/>
    <lineage>
        <taxon>Bacteria</taxon>
        <taxon>Bacillati</taxon>
        <taxon>Actinomycetota</taxon>
        <taxon>Actinomycetota incertae sedis</taxon>
        <taxon>Candidatus Hakubellales</taxon>
        <taxon>Candidatus Hakubellaceae</taxon>
        <taxon>Candidatus Hakubella</taxon>
    </lineage>
</organism>
<comment type="caution">
    <text evidence="2">The sequence shown here is derived from an EMBL/GenBank/DDBJ whole genome shotgun (WGS) entry which is preliminary data.</text>
</comment>
<dbReference type="InterPro" id="IPR029062">
    <property type="entry name" value="Class_I_gatase-like"/>
</dbReference>
<feature type="domain" description="DJ-1/PfpI" evidence="1">
    <location>
        <begin position="6"/>
        <end position="72"/>
    </location>
</feature>